<keyword evidence="2" id="KW-0540">Nuclease</keyword>
<reference evidence="2 3" key="1">
    <citation type="submission" date="2020-04" db="EMBL/GenBank/DDBJ databases">
        <title>The Whole Genome Analysis of High salt-tolerant Sphingobium yanoikuyae YC-XJ2 with Aryl organophosphorus flame retardants (aryl-OPFRs)-degrading capacity and characteristics of Related phosphotriesterase.</title>
        <authorList>
            <person name="Li X."/>
        </authorList>
    </citation>
    <scope>NUCLEOTIDE SEQUENCE [LARGE SCALE GENOMIC DNA]</scope>
    <source>
        <strain evidence="2 3">YC-XJ2</strain>
    </source>
</reference>
<keyword evidence="2" id="KW-0255">Endonuclease</keyword>
<dbReference type="Pfam" id="PF13392">
    <property type="entry name" value="HNH_3"/>
    <property type="match status" value="1"/>
</dbReference>
<dbReference type="Gene3D" id="3.90.75.20">
    <property type="match status" value="1"/>
</dbReference>
<accession>A0A6M4G671</accession>
<sequence>MASLNKVCLIADYRAGMSLPEVARQHGIATSTARYHIKNAGALRTRAEGVQLAASGGRLGAKSPRRPMSAEAKAHLSAVRIKQADATAAGVSIKPNGYVEFTRGPNKGRSEHVVLMEERLGRRLLPDEVVHHVDGNRSNNTSDNLALLTRAGHARLHRREEQLMKVGQCLA</sequence>
<proteinExistence type="predicted"/>
<evidence type="ECO:0000259" key="1">
    <source>
        <dbReference type="Pfam" id="PF13392"/>
    </source>
</evidence>
<organism evidence="2 3">
    <name type="scientific">Sphingobium yanoikuyae</name>
    <name type="common">Sphingomonas yanoikuyae</name>
    <dbReference type="NCBI Taxonomy" id="13690"/>
    <lineage>
        <taxon>Bacteria</taxon>
        <taxon>Pseudomonadati</taxon>
        <taxon>Pseudomonadota</taxon>
        <taxon>Alphaproteobacteria</taxon>
        <taxon>Sphingomonadales</taxon>
        <taxon>Sphingomonadaceae</taxon>
        <taxon>Sphingobium</taxon>
    </lineage>
</organism>
<protein>
    <submittedName>
        <fullName evidence="2">HNH endonuclease</fullName>
    </submittedName>
</protein>
<dbReference type="EMBL" id="CP053021">
    <property type="protein sequence ID" value="QJR01763.1"/>
    <property type="molecule type" value="Genomic_DNA"/>
</dbReference>
<dbReference type="SUPFAM" id="SSF54060">
    <property type="entry name" value="His-Me finger endonucleases"/>
    <property type="match status" value="1"/>
</dbReference>
<dbReference type="Proteomes" id="UP000502611">
    <property type="component" value="Chromosome"/>
</dbReference>
<dbReference type="InterPro" id="IPR044925">
    <property type="entry name" value="His-Me_finger_sf"/>
</dbReference>
<dbReference type="GO" id="GO:0004519">
    <property type="term" value="F:endonuclease activity"/>
    <property type="evidence" value="ECO:0007669"/>
    <property type="project" value="UniProtKB-KW"/>
</dbReference>
<dbReference type="AlphaFoldDB" id="A0A6M4G671"/>
<evidence type="ECO:0000313" key="3">
    <source>
        <dbReference type="Proteomes" id="UP000502611"/>
    </source>
</evidence>
<name>A0A6M4G671_SPHYA</name>
<evidence type="ECO:0000313" key="2">
    <source>
        <dbReference type="EMBL" id="QJR01763.1"/>
    </source>
</evidence>
<feature type="domain" description="HNH nuclease" evidence="1">
    <location>
        <begin position="112"/>
        <end position="155"/>
    </location>
</feature>
<gene>
    <name evidence="2" type="ORF">HH800_05865</name>
</gene>
<dbReference type="InterPro" id="IPR003615">
    <property type="entry name" value="HNH_nuc"/>
</dbReference>
<keyword evidence="2" id="KW-0378">Hydrolase</keyword>